<evidence type="ECO:0000313" key="3">
    <source>
        <dbReference type="Proteomes" id="UP001232148"/>
    </source>
</evidence>
<gene>
    <name evidence="2" type="ORF">LX32DRAFT_73184</name>
</gene>
<feature type="region of interest" description="Disordered" evidence="1">
    <location>
        <begin position="89"/>
        <end position="113"/>
    </location>
</feature>
<accession>A0AAD9HS51</accession>
<organism evidence="2 3">
    <name type="scientific">Colletotrichum zoysiae</name>
    <dbReference type="NCBI Taxonomy" id="1216348"/>
    <lineage>
        <taxon>Eukaryota</taxon>
        <taxon>Fungi</taxon>
        <taxon>Dikarya</taxon>
        <taxon>Ascomycota</taxon>
        <taxon>Pezizomycotina</taxon>
        <taxon>Sordariomycetes</taxon>
        <taxon>Hypocreomycetidae</taxon>
        <taxon>Glomerellales</taxon>
        <taxon>Glomerellaceae</taxon>
        <taxon>Colletotrichum</taxon>
        <taxon>Colletotrichum graminicola species complex</taxon>
    </lineage>
</organism>
<proteinExistence type="predicted"/>
<evidence type="ECO:0000313" key="2">
    <source>
        <dbReference type="EMBL" id="KAK2033497.1"/>
    </source>
</evidence>
<reference evidence="2" key="1">
    <citation type="submission" date="2021-06" db="EMBL/GenBank/DDBJ databases">
        <title>Comparative genomics, transcriptomics and evolutionary studies reveal genomic signatures of adaptation to plant cell wall in hemibiotrophic fungi.</title>
        <authorList>
            <consortium name="DOE Joint Genome Institute"/>
            <person name="Baroncelli R."/>
            <person name="Diaz J.F."/>
            <person name="Benocci T."/>
            <person name="Peng M."/>
            <person name="Battaglia E."/>
            <person name="Haridas S."/>
            <person name="Andreopoulos W."/>
            <person name="Labutti K."/>
            <person name="Pangilinan J."/>
            <person name="Floch G.L."/>
            <person name="Makela M.R."/>
            <person name="Henrissat B."/>
            <person name="Grigoriev I.V."/>
            <person name="Crouch J.A."/>
            <person name="De Vries R.P."/>
            <person name="Sukno S.A."/>
            <person name="Thon M.R."/>
        </authorList>
    </citation>
    <scope>NUCLEOTIDE SEQUENCE</scope>
    <source>
        <strain evidence="2">MAFF235873</strain>
    </source>
</reference>
<dbReference type="EMBL" id="MU842821">
    <property type="protein sequence ID" value="KAK2033497.1"/>
    <property type="molecule type" value="Genomic_DNA"/>
</dbReference>
<feature type="compositionally biased region" description="Basic residues" evidence="1">
    <location>
        <begin position="101"/>
        <end position="110"/>
    </location>
</feature>
<protein>
    <submittedName>
        <fullName evidence="2">Uncharacterized protein</fullName>
    </submittedName>
</protein>
<evidence type="ECO:0000256" key="1">
    <source>
        <dbReference type="SAM" id="MobiDB-lite"/>
    </source>
</evidence>
<keyword evidence="3" id="KW-1185">Reference proteome</keyword>
<dbReference type="Proteomes" id="UP001232148">
    <property type="component" value="Unassembled WGS sequence"/>
</dbReference>
<dbReference type="AlphaFoldDB" id="A0AAD9HS51"/>
<comment type="caution">
    <text evidence="2">The sequence shown here is derived from an EMBL/GenBank/DDBJ whole genome shotgun (WGS) entry which is preliminary data.</text>
</comment>
<name>A0AAD9HS51_9PEZI</name>
<sequence>MRRFFTHILIADRRPEASVGLAGKFKTRDRCKNRFYSYNTPVLGGGAGVKMLNGSDVLYSLCRPGGCVCVRGQWTLPWVEIPSSNRSESIRRAAHTPGRLPRSRRQKRGSARLVLGLSPERERDLASPPRGYWPNQILTDFGGLVVVVCWSCRYG</sequence>